<dbReference type="Pfam" id="PF12874">
    <property type="entry name" value="zf-met"/>
    <property type="match status" value="2"/>
</dbReference>
<name>A0ABR2PZV5_9ROSI</name>
<reference evidence="3 4" key="1">
    <citation type="journal article" date="2024" name="G3 (Bethesda)">
        <title>Genome assembly of Hibiscus sabdariffa L. provides insights into metabolisms of medicinal natural products.</title>
        <authorList>
            <person name="Kim T."/>
        </authorList>
    </citation>
    <scope>NUCLEOTIDE SEQUENCE [LARGE SCALE GENOMIC DNA]</scope>
    <source>
        <strain evidence="3">TK-2024</strain>
        <tissue evidence="3">Old leaves</tissue>
    </source>
</reference>
<feature type="domain" description="U1-type" evidence="2">
    <location>
        <begin position="131"/>
        <end position="165"/>
    </location>
</feature>
<evidence type="ECO:0000313" key="4">
    <source>
        <dbReference type="Proteomes" id="UP001396334"/>
    </source>
</evidence>
<keyword evidence="4" id="KW-1185">Reference proteome</keyword>
<dbReference type="PANTHER" id="PTHR36390">
    <property type="entry name" value="MYOSIN HEAVY CHAIN-LIKE PROTEIN"/>
    <property type="match status" value="1"/>
</dbReference>
<dbReference type="SMART" id="SM00451">
    <property type="entry name" value="ZnF_U1"/>
    <property type="match status" value="2"/>
</dbReference>
<accession>A0ABR2PZV5</accession>
<keyword evidence="1" id="KW-0175">Coiled coil</keyword>
<dbReference type="Gene3D" id="3.30.160.60">
    <property type="entry name" value="Classic Zinc Finger"/>
    <property type="match status" value="2"/>
</dbReference>
<protein>
    <recommendedName>
        <fullName evidence="2">U1-type domain-containing protein</fullName>
    </recommendedName>
</protein>
<dbReference type="PANTHER" id="PTHR36390:SF1">
    <property type="entry name" value="MYOSIN HEAVY CHAIN-LIKE PROTEIN"/>
    <property type="match status" value="1"/>
</dbReference>
<dbReference type="EMBL" id="JBBPBN010000048">
    <property type="protein sequence ID" value="KAK8993966.1"/>
    <property type="molecule type" value="Genomic_DNA"/>
</dbReference>
<evidence type="ECO:0000259" key="2">
    <source>
        <dbReference type="SMART" id="SM00451"/>
    </source>
</evidence>
<dbReference type="InterPro" id="IPR036236">
    <property type="entry name" value="Znf_C2H2_sf"/>
</dbReference>
<feature type="coiled-coil region" evidence="1">
    <location>
        <begin position="246"/>
        <end position="469"/>
    </location>
</feature>
<evidence type="ECO:0000256" key="1">
    <source>
        <dbReference type="SAM" id="Coils"/>
    </source>
</evidence>
<feature type="coiled-coil region" evidence="1">
    <location>
        <begin position="536"/>
        <end position="588"/>
    </location>
</feature>
<organism evidence="3 4">
    <name type="scientific">Hibiscus sabdariffa</name>
    <name type="common">roselle</name>
    <dbReference type="NCBI Taxonomy" id="183260"/>
    <lineage>
        <taxon>Eukaryota</taxon>
        <taxon>Viridiplantae</taxon>
        <taxon>Streptophyta</taxon>
        <taxon>Embryophyta</taxon>
        <taxon>Tracheophyta</taxon>
        <taxon>Spermatophyta</taxon>
        <taxon>Magnoliopsida</taxon>
        <taxon>eudicotyledons</taxon>
        <taxon>Gunneridae</taxon>
        <taxon>Pentapetalae</taxon>
        <taxon>rosids</taxon>
        <taxon>malvids</taxon>
        <taxon>Malvales</taxon>
        <taxon>Malvaceae</taxon>
        <taxon>Malvoideae</taxon>
        <taxon>Hibiscus</taxon>
    </lineage>
</organism>
<proteinExistence type="predicted"/>
<evidence type="ECO:0000313" key="3">
    <source>
        <dbReference type="EMBL" id="KAK8993966.1"/>
    </source>
</evidence>
<dbReference type="Proteomes" id="UP001396334">
    <property type="component" value="Unassembled WGS sequence"/>
</dbReference>
<dbReference type="InterPro" id="IPR003604">
    <property type="entry name" value="Matrin/U1-like-C_Znf_C2H2"/>
</dbReference>
<gene>
    <name evidence="3" type="ORF">V6N11_008177</name>
</gene>
<dbReference type="SUPFAM" id="SSF57667">
    <property type="entry name" value="beta-beta-alpha zinc fingers"/>
    <property type="match status" value="2"/>
</dbReference>
<feature type="domain" description="U1-type" evidence="2">
    <location>
        <begin position="66"/>
        <end position="100"/>
    </location>
</feature>
<dbReference type="InterPro" id="IPR013087">
    <property type="entry name" value="Znf_C2H2_type"/>
</dbReference>
<comment type="caution">
    <text evidence="3">The sequence shown here is derived from an EMBL/GenBank/DDBJ whole genome shotgun (WGS) entry which is preliminary data.</text>
</comment>
<sequence>MRNLRAMINPITAIFPEASNTINNVNIVGQTENVGGQLVFGSSGVANVHELERKKQQLLNAGTPVGSVRMCTICNVACNSHDTFIKHLSGRRHATQAGLIAIDGIGPYLAAIRANDQFWNKGKKVTKNKISQPSWCEVCQINCTSSDVYAKHLSGKKHLKNLENLEKTKNKTCYSSSIDTPIARNLIIGTAENPAADGCSSVNSEGLQLSSHRTKACRHENFDSVLSVSEANSRGDGDKSIDVEELLEIETRCRELRKEKEMLKESQYQGFELIRGLELHVKSLSEARSQDQKHIQKLERELKNCSQEIDYLQDQLSTRNEEVKFLNDHVHDLEIKLTDMEDLQEKIGQLIRELNRSNSERLLLMQELENKEEELQQSALCIEKLEESVSSMALESQCEIESLKLDITAMEETCLEARKLEDENVQEKSQMNVLIEELEVQLQNAQEIIEELENENKALRGKLIASENNANIFCQKIKQWLKRKDRKQLDMDSIFGEPESMITISKDTSGCKELFGALLSEVALVLESDSNSKEQIKSMSNQINEYELLVKQLKEELREQKLKAKEEAEDLAQEMAELRYQMTGMLEEECKRRASIEQISLQRIAELEAQIQKEPRNSMAIVRRLPES</sequence>